<comment type="subcellular location">
    <subcellularLocation>
        <location evidence="1">Nucleus</location>
    </subcellularLocation>
</comment>
<dbReference type="FunFam" id="1.10.10.60:FF:000010">
    <property type="entry name" value="Transcriptional activator Myb isoform A"/>
    <property type="match status" value="1"/>
</dbReference>
<dbReference type="SUPFAM" id="SSF46689">
    <property type="entry name" value="Homeodomain-like"/>
    <property type="match status" value="2"/>
</dbReference>
<dbReference type="InterPro" id="IPR017930">
    <property type="entry name" value="Myb_dom"/>
</dbReference>
<keyword evidence="4" id="KW-0238">DNA-binding</keyword>
<feature type="compositionally biased region" description="Low complexity" evidence="7">
    <location>
        <begin position="457"/>
        <end position="469"/>
    </location>
</feature>
<name>A0AAD2JMH3_9STRA</name>
<dbReference type="InterPro" id="IPR001005">
    <property type="entry name" value="SANT/Myb"/>
</dbReference>
<dbReference type="InterPro" id="IPR009057">
    <property type="entry name" value="Homeodomain-like_sf"/>
</dbReference>
<dbReference type="PANTHER" id="PTHR45614:SF25">
    <property type="entry name" value="MYB PROTEIN"/>
    <property type="match status" value="1"/>
</dbReference>
<evidence type="ECO:0000259" key="9">
    <source>
        <dbReference type="PROSITE" id="PS51294"/>
    </source>
</evidence>
<feature type="domain" description="HTH myb-type" evidence="9">
    <location>
        <begin position="243"/>
        <end position="292"/>
    </location>
</feature>
<feature type="domain" description="Myb-like" evidence="8">
    <location>
        <begin position="186"/>
        <end position="237"/>
    </location>
</feature>
<organism evidence="10 11">
    <name type="scientific">Cylindrotheca closterium</name>
    <dbReference type="NCBI Taxonomy" id="2856"/>
    <lineage>
        <taxon>Eukaryota</taxon>
        <taxon>Sar</taxon>
        <taxon>Stramenopiles</taxon>
        <taxon>Ochrophyta</taxon>
        <taxon>Bacillariophyta</taxon>
        <taxon>Bacillariophyceae</taxon>
        <taxon>Bacillariophycidae</taxon>
        <taxon>Bacillariales</taxon>
        <taxon>Bacillariaceae</taxon>
        <taxon>Cylindrotheca</taxon>
    </lineage>
</organism>
<dbReference type="AlphaFoldDB" id="A0AAD2JMH3"/>
<feature type="region of interest" description="Disordered" evidence="7">
    <location>
        <begin position="87"/>
        <end position="134"/>
    </location>
</feature>
<feature type="region of interest" description="Disordered" evidence="7">
    <location>
        <begin position="332"/>
        <end position="361"/>
    </location>
</feature>
<evidence type="ECO:0000256" key="4">
    <source>
        <dbReference type="ARBA" id="ARBA00023125"/>
    </source>
</evidence>
<keyword evidence="6" id="KW-0539">Nucleus</keyword>
<dbReference type="PANTHER" id="PTHR45614">
    <property type="entry name" value="MYB PROTEIN-RELATED"/>
    <property type="match status" value="1"/>
</dbReference>
<feature type="compositionally biased region" description="Polar residues" evidence="7">
    <location>
        <begin position="111"/>
        <end position="120"/>
    </location>
</feature>
<dbReference type="CDD" id="cd00167">
    <property type="entry name" value="SANT"/>
    <property type="match status" value="3"/>
</dbReference>
<keyword evidence="5" id="KW-0804">Transcription</keyword>
<gene>
    <name evidence="10" type="ORF">CYCCA115_LOCUS19657</name>
</gene>
<evidence type="ECO:0000256" key="1">
    <source>
        <dbReference type="ARBA" id="ARBA00004123"/>
    </source>
</evidence>
<feature type="domain" description="HTH myb-type" evidence="9">
    <location>
        <begin position="141"/>
        <end position="185"/>
    </location>
</feature>
<evidence type="ECO:0000256" key="2">
    <source>
        <dbReference type="ARBA" id="ARBA00022737"/>
    </source>
</evidence>
<feature type="domain" description="HTH myb-type" evidence="9">
    <location>
        <begin position="186"/>
        <end position="241"/>
    </location>
</feature>
<feature type="region of interest" description="Disordered" evidence="7">
    <location>
        <begin position="402"/>
        <end position="471"/>
    </location>
</feature>
<feature type="domain" description="Myb-like" evidence="8">
    <location>
        <begin position="141"/>
        <end position="185"/>
    </location>
</feature>
<feature type="compositionally biased region" description="Gly residues" evidence="7">
    <location>
        <begin position="9"/>
        <end position="21"/>
    </location>
</feature>
<sequence>MSGKPTKPAGGGKPTPGGPYGNGKEMHRYPPPPPPHHMYHMMPMPPRPYDGKGPPKGASYPGAYPPSMPPPYPGAYPPMHHPYYAHMPMHPAHRPPPMPGSQSKKKPLGKSTPSSMNSKPKQMPPSMSRPGPYTVKKQAIKWSKQEDDMLKQAVEEHGAKNWKLISTRLPGRSEVQCLHRWQKVLKPTLVKGPWTAEEDRKVIELVKKYGAKKWSLIASNLPGRIGKQCRERWHNHLNPDISKEAWKEEEDRTILEAHMTLGNRWAEIAKMLPGRTDNAIKNHWNSSMRRKIEKYLAKKQGCDESNIRYTEDGRFDFMGDLEGVLSAVRGKENLGKMKRGDRKSRKSSTKKRRYDPKMPPMGMPPPYMYGMHPMSYPGMPPHPGMYHHEMAMAPYPYGKPMAKHPMSSGKCDSNVPLAPKPPSDGQSKHFSPKKDQMIRYDSMTPRDTPSEHKDHSSYYSSSRKSIFDSPGNLGDDVLNGSPALNMNINGMTPLSTLKGTFATPYSSELFSGLSLEENLGLNKALFADDDRYNKTPIAKTPRMKPLIGHTPREMKLNFGGTDDSMTNFISDMRYNRVSISPVSHRTKLKKEMEEARTPPRSANKSIHFAEDERDDPLGSAMKVNSFMPAITTTDVQTPNNVTNVTHDSVDTRDVQPASSPFDASLTPIGGYDHDQGFWSRQLGFSPQGSSMTPFRSPPRSSRKYRAPLAPITMNTLGADTPKSSGKSRKLSEIKAEPEASPSLPALKRQRTVEASPKE</sequence>
<proteinExistence type="predicted"/>
<evidence type="ECO:0000313" key="10">
    <source>
        <dbReference type="EMBL" id="CAJ1962378.1"/>
    </source>
</evidence>
<reference evidence="10" key="1">
    <citation type="submission" date="2023-08" db="EMBL/GenBank/DDBJ databases">
        <authorList>
            <person name="Audoor S."/>
            <person name="Bilcke G."/>
        </authorList>
    </citation>
    <scope>NUCLEOTIDE SEQUENCE</scope>
</reference>
<comment type="caution">
    <text evidence="10">The sequence shown here is derived from an EMBL/GenBank/DDBJ whole genome shotgun (WGS) entry which is preliminary data.</text>
</comment>
<dbReference type="SMART" id="SM00717">
    <property type="entry name" value="SANT"/>
    <property type="match status" value="3"/>
</dbReference>
<dbReference type="PROSITE" id="PS51294">
    <property type="entry name" value="HTH_MYB"/>
    <property type="match status" value="3"/>
</dbReference>
<dbReference type="Pfam" id="PF00249">
    <property type="entry name" value="Myb_DNA-binding"/>
    <property type="match status" value="3"/>
</dbReference>
<dbReference type="PROSITE" id="PS50090">
    <property type="entry name" value="MYB_LIKE"/>
    <property type="match status" value="3"/>
</dbReference>
<feature type="domain" description="Myb-like" evidence="8">
    <location>
        <begin position="238"/>
        <end position="288"/>
    </location>
</feature>
<evidence type="ECO:0000256" key="3">
    <source>
        <dbReference type="ARBA" id="ARBA00023015"/>
    </source>
</evidence>
<accession>A0AAD2JMH3</accession>
<dbReference type="GO" id="GO:0000978">
    <property type="term" value="F:RNA polymerase II cis-regulatory region sequence-specific DNA binding"/>
    <property type="evidence" value="ECO:0007669"/>
    <property type="project" value="TreeGrafter"/>
</dbReference>
<keyword evidence="11" id="KW-1185">Reference proteome</keyword>
<dbReference type="GO" id="GO:0005634">
    <property type="term" value="C:nucleus"/>
    <property type="evidence" value="ECO:0007669"/>
    <property type="project" value="UniProtKB-SubCell"/>
</dbReference>
<evidence type="ECO:0000256" key="5">
    <source>
        <dbReference type="ARBA" id="ARBA00023163"/>
    </source>
</evidence>
<dbReference type="Proteomes" id="UP001295423">
    <property type="component" value="Unassembled WGS sequence"/>
</dbReference>
<feature type="compositionally biased region" description="Polar residues" evidence="7">
    <location>
        <begin position="712"/>
        <end position="724"/>
    </location>
</feature>
<keyword evidence="3" id="KW-0805">Transcription regulation</keyword>
<keyword evidence="2" id="KW-0677">Repeat</keyword>
<dbReference type="InterPro" id="IPR050560">
    <property type="entry name" value="MYB_TF"/>
</dbReference>
<feature type="region of interest" description="Disordered" evidence="7">
    <location>
        <begin position="683"/>
        <end position="758"/>
    </location>
</feature>
<feature type="region of interest" description="Disordered" evidence="7">
    <location>
        <begin position="1"/>
        <end position="60"/>
    </location>
</feature>
<feature type="compositionally biased region" description="Polar residues" evidence="7">
    <location>
        <begin position="683"/>
        <end position="693"/>
    </location>
</feature>
<evidence type="ECO:0000259" key="8">
    <source>
        <dbReference type="PROSITE" id="PS50090"/>
    </source>
</evidence>
<dbReference type="Gene3D" id="1.10.10.60">
    <property type="entry name" value="Homeodomain-like"/>
    <property type="match status" value="3"/>
</dbReference>
<dbReference type="EMBL" id="CAKOGP040002103">
    <property type="protein sequence ID" value="CAJ1962378.1"/>
    <property type="molecule type" value="Genomic_DNA"/>
</dbReference>
<evidence type="ECO:0000313" key="11">
    <source>
        <dbReference type="Proteomes" id="UP001295423"/>
    </source>
</evidence>
<dbReference type="FunFam" id="1.10.10.60:FF:000016">
    <property type="entry name" value="Transcriptional activator Myb isoform A"/>
    <property type="match status" value="1"/>
</dbReference>
<dbReference type="GO" id="GO:0000981">
    <property type="term" value="F:DNA-binding transcription factor activity, RNA polymerase II-specific"/>
    <property type="evidence" value="ECO:0007669"/>
    <property type="project" value="TreeGrafter"/>
</dbReference>
<evidence type="ECO:0000256" key="6">
    <source>
        <dbReference type="ARBA" id="ARBA00023242"/>
    </source>
</evidence>
<protein>
    <submittedName>
        <fullName evidence="10">Uncharacterized protein</fullName>
    </submittedName>
</protein>
<feature type="compositionally biased region" description="Basic residues" evidence="7">
    <location>
        <begin position="336"/>
        <end position="354"/>
    </location>
</feature>
<evidence type="ECO:0000256" key="7">
    <source>
        <dbReference type="SAM" id="MobiDB-lite"/>
    </source>
</evidence>